<keyword evidence="7" id="KW-1185">Reference proteome</keyword>
<feature type="domain" description="HTH tetR-type" evidence="5">
    <location>
        <begin position="5"/>
        <end position="65"/>
    </location>
</feature>
<dbReference type="PROSITE" id="PS50977">
    <property type="entry name" value="HTH_TETR_2"/>
    <property type="match status" value="1"/>
</dbReference>
<dbReference type="Pfam" id="PF00440">
    <property type="entry name" value="TetR_N"/>
    <property type="match status" value="1"/>
</dbReference>
<evidence type="ECO:0000313" key="7">
    <source>
        <dbReference type="Proteomes" id="UP001595872"/>
    </source>
</evidence>
<reference evidence="7" key="1">
    <citation type="journal article" date="2019" name="Int. J. Syst. Evol. Microbiol.">
        <title>The Global Catalogue of Microorganisms (GCM) 10K type strain sequencing project: providing services to taxonomists for standard genome sequencing and annotation.</title>
        <authorList>
            <consortium name="The Broad Institute Genomics Platform"/>
            <consortium name="The Broad Institute Genome Sequencing Center for Infectious Disease"/>
            <person name="Wu L."/>
            <person name="Ma J."/>
        </authorList>
    </citation>
    <scope>NUCLEOTIDE SEQUENCE [LARGE SCALE GENOMIC DNA]</scope>
    <source>
        <strain evidence="7">KLKA75</strain>
    </source>
</reference>
<accession>A0ABV9TZM5</accession>
<evidence type="ECO:0000256" key="4">
    <source>
        <dbReference type="PROSITE-ProRule" id="PRU00335"/>
    </source>
</evidence>
<dbReference type="InterPro" id="IPR036271">
    <property type="entry name" value="Tet_transcr_reg_TetR-rel_C_sf"/>
</dbReference>
<evidence type="ECO:0000259" key="5">
    <source>
        <dbReference type="PROSITE" id="PS50977"/>
    </source>
</evidence>
<dbReference type="Gene3D" id="1.10.357.10">
    <property type="entry name" value="Tetracycline Repressor, domain 2"/>
    <property type="match status" value="1"/>
</dbReference>
<comment type="caution">
    <text evidence="6">The sequence shown here is derived from an EMBL/GenBank/DDBJ whole genome shotgun (WGS) entry which is preliminary data.</text>
</comment>
<proteinExistence type="predicted"/>
<keyword evidence="3" id="KW-0804">Transcription</keyword>
<protein>
    <submittedName>
        <fullName evidence="6">TetR/AcrR family transcriptional regulator</fullName>
    </submittedName>
</protein>
<dbReference type="Gene3D" id="1.10.10.60">
    <property type="entry name" value="Homeodomain-like"/>
    <property type="match status" value="1"/>
</dbReference>
<name>A0ABV9TZM5_9ACTN</name>
<keyword evidence="1" id="KW-0805">Transcription regulation</keyword>
<evidence type="ECO:0000313" key="6">
    <source>
        <dbReference type="EMBL" id="MFC4909650.1"/>
    </source>
</evidence>
<evidence type="ECO:0000256" key="3">
    <source>
        <dbReference type="ARBA" id="ARBA00023163"/>
    </source>
</evidence>
<keyword evidence="2 4" id="KW-0238">DNA-binding</keyword>
<dbReference type="EMBL" id="JBHSIT010000005">
    <property type="protein sequence ID" value="MFC4909650.1"/>
    <property type="molecule type" value="Genomic_DNA"/>
</dbReference>
<gene>
    <name evidence="6" type="ORF">ACFPCY_20170</name>
</gene>
<dbReference type="SUPFAM" id="SSF48498">
    <property type="entry name" value="Tetracyclin repressor-like, C-terminal domain"/>
    <property type="match status" value="1"/>
</dbReference>
<dbReference type="InterPro" id="IPR050109">
    <property type="entry name" value="HTH-type_TetR-like_transc_reg"/>
</dbReference>
<dbReference type="PANTHER" id="PTHR30055:SF239">
    <property type="entry name" value="TRANSCRIPTIONAL REGULATORY PROTEIN"/>
    <property type="match status" value="1"/>
</dbReference>
<organism evidence="6 7">
    <name type="scientific">Actinomadura gamaensis</name>
    <dbReference type="NCBI Taxonomy" id="1763541"/>
    <lineage>
        <taxon>Bacteria</taxon>
        <taxon>Bacillati</taxon>
        <taxon>Actinomycetota</taxon>
        <taxon>Actinomycetes</taxon>
        <taxon>Streptosporangiales</taxon>
        <taxon>Thermomonosporaceae</taxon>
        <taxon>Actinomadura</taxon>
    </lineage>
</organism>
<dbReference type="PANTHER" id="PTHR30055">
    <property type="entry name" value="HTH-TYPE TRANSCRIPTIONAL REGULATOR RUTR"/>
    <property type="match status" value="1"/>
</dbReference>
<dbReference type="InterPro" id="IPR009057">
    <property type="entry name" value="Homeodomain-like_sf"/>
</dbReference>
<evidence type="ECO:0000256" key="1">
    <source>
        <dbReference type="ARBA" id="ARBA00023015"/>
    </source>
</evidence>
<dbReference type="Proteomes" id="UP001595872">
    <property type="component" value="Unassembled WGS sequence"/>
</dbReference>
<dbReference type="Pfam" id="PF13305">
    <property type="entry name" value="TetR_C_33"/>
    <property type="match status" value="1"/>
</dbReference>
<dbReference type="RefSeq" id="WP_378257313.1">
    <property type="nucleotide sequence ID" value="NZ_JBHSIT010000005.1"/>
</dbReference>
<dbReference type="SUPFAM" id="SSF46689">
    <property type="entry name" value="Homeodomain-like"/>
    <property type="match status" value="1"/>
</dbReference>
<sequence>MARAGVTVERLARAGAELADEVGFDKVTASAVARRFDVTVASLYSHVANAHDLRVRVALLALAELADRVSDAVSGRAGKDALVAFADAYRAYAREHPGRYAATRMRLDTETALRSAGPRHSAMARAILRGYGVPEEEQTHAVRLLGSTFHGFVSLEATGGFEHSGESETSWRRTLDALDVALRHWPTPAPPA</sequence>
<dbReference type="InterPro" id="IPR025996">
    <property type="entry name" value="MT1864/Rv1816-like_C"/>
</dbReference>
<feature type="DNA-binding region" description="H-T-H motif" evidence="4">
    <location>
        <begin position="28"/>
        <end position="47"/>
    </location>
</feature>
<dbReference type="InterPro" id="IPR001647">
    <property type="entry name" value="HTH_TetR"/>
</dbReference>
<evidence type="ECO:0000256" key="2">
    <source>
        <dbReference type="ARBA" id="ARBA00023125"/>
    </source>
</evidence>